<gene>
    <name evidence="2" type="ORF">RirG_229060</name>
</gene>
<evidence type="ECO:0000256" key="1">
    <source>
        <dbReference type="SAM" id="MobiDB-lite"/>
    </source>
</evidence>
<keyword evidence="3" id="KW-1185">Reference proteome</keyword>
<comment type="caution">
    <text evidence="2">The sequence shown here is derived from an EMBL/GenBank/DDBJ whole genome shotgun (WGS) entry which is preliminary data.</text>
</comment>
<reference evidence="2 3" key="1">
    <citation type="submission" date="2014-02" db="EMBL/GenBank/DDBJ databases">
        <title>Single nucleus genome sequencing reveals high similarity among nuclei of an endomycorrhizal fungus.</title>
        <authorList>
            <person name="Lin K."/>
            <person name="Geurts R."/>
            <person name="Zhang Z."/>
            <person name="Limpens E."/>
            <person name="Saunders D.G."/>
            <person name="Mu D."/>
            <person name="Pang E."/>
            <person name="Cao H."/>
            <person name="Cha H."/>
            <person name="Lin T."/>
            <person name="Zhou Q."/>
            <person name="Shang Y."/>
            <person name="Li Y."/>
            <person name="Ivanov S."/>
            <person name="Sharma T."/>
            <person name="Velzen R.V."/>
            <person name="Ruijter N.D."/>
            <person name="Aanen D.K."/>
            <person name="Win J."/>
            <person name="Kamoun S."/>
            <person name="Bisseling T."/>
            <person name="Huang S."/>
        </authorList>
    </citation>
    <scope>NUCLEOTIDE SEQUENCE [LARGE SCALE GENOMIC DNA]</scope>
    <source>
        <strain evidence="3">DAOM197198w</strain>
    </source>
</reference>
<evidence type="ECO:0000313" key="3">
    <source>
        <dbReference type="Proteomes" id="UP000022910"/>
    </source>
</evidence>
<dbReference type="HOGENOM" id="CLU_1778485_0_0_1"/>
<accession>A0A015JJB0</accession>
<feature type="region of interest" description="Disordered" evidence="1">
    <location>
        <begin position="64"/>
        <end position="92"/>
    </location>
</feature>
<dbReference type="Proteomes" id="UP000022910">
    <property type="component" value="Unassembled WGS sequence"/>
</dbReference>
<organism evidence="2 3">
    <name type="scientific">Rhizophagus irregularis (strain DAOM 197198w)</name>
    <name type="common">Glomus intraradices</name>
    <dbReference type="NCBI Taxonomy" id="1432141"/>
    <lineage>
        <taxon>Eukaryota</taxon>
        <taxon>Fungi</taxon>
        <taxon>Fungi incertae sedis</taxon>
        <taxon>Mucoromycota</taxon>
        <taxon>Glomeromycotina</taxon>
        <taxon>Glomeromycetes</taxon>
        <taxon>Glomerales</taxon>
        <taxon>Glomeraceae</taxon>
        <taxon>Rhizophagus</taxon>
    </lineage>
</organism>
<name>A0A015JJB0_RHIIW</name>
<dbReference type="AlphaFoldDB" id="A0A015JJB0"/>
<dbReference type="EMBL" id="JEMT01028348">
    <property type="protein sequence ID" value="EXX55029.1"/>
    <property type="molecule type" value="Genomic_DNA"/>
</dbReference>
<dbReference type="STRING" id="1432141.A0A015JJB0"/>
<sequence>MDAIVTEADSYSAIVENDWLRKTKAIIDYNNNKMVIEWKGKVLEVITECQEAPHHIVSIEAFGVEEEEEEVTEEDVIEESEEEYETDDDENLQEQMYCNTQFITQEETQEIEELLKDDTFVENECYYQYKEVEKGKFHTGNLDNEQ</sequence>
<protein>
    <submittedName>
        <fullName evidence="2">Uncharacterized protein</fullName>
    </submittedName>
</protein>
<proteinExistence type="predicted"/>
<evidence type="ECO:0000313" key="2">
    <source>
        <dbReference type="EMBL" id="EXX55029.1"/>
    </source>
</evidence>